<reference evidence="2 3" key="1">
    <citation type="submission" date="2019-08" db="EMBL/GenBank/DDBJ databases">
        <title>100 year-old enigma solved: identification of Planctomyces bekefii, the type genus and species of the phylum Planctomycetes.</title>
        <authorList>
            <person name="Svetlana D.N."/>
            <person name="Overmann J."/>
        </authorList>
    </citation>
    <scope>NUCLEOTIDE SEQUENCE [LARGE SCALE GENOMIC DNA]</scope>
    <source>
        <strain evidence="2">Phe10_nw2017</strain>
    </source>
</reference>
<comment type="caution">
    <text evidence="2">The sequence shown here is derived from an EMBL/GenBank/DDBJ whole genome shotgun (WGS) entry which is preliminary data.</text>
</comment>
<reference evidence="2 3" key="2">
    <citation type="submission" date="2019-08" db="EMBL/GenBank/DDBJ databases">
        <authorList>
            <person name="Henke P."/>
        </authorList>
    </citation>
    <scope>NUCLEOTIDE SEQUENCE [LARGE SCALE GENOMIC DNA]</scope>
    <source>
        <strain evidence="2">Phe10_nw2017</strain>
    </source>
</reference>
<evidence type="ECO:0000313" key="3">
    <source>
        <dbReference type="Proteomes" id="UP000321083"/>
    </source>
</evidence>
<dbReference type="Gene3D" id="3.40.50.410">
    <property type="entry name" value="von Willebrand factor, type A domain"/>
    <property type="match status" value="1"/>
</dbReference>
<dbReference type="CDD" id="cd00198">
    <property type="entry name" value="vWFA"/>
    <property type="match status" value="1"/>
</dbReference>
<dbReference type="InterPro" id="IPR002881">
    <property type="entry name" value="DUF58"/>
</dbReference>
<name>A0A5C6LZA5_9PLAN</name>
<organism evidence="2 3">
    <name type="scientific">Planctomyces bekefii</name>
    <dbReference type="NCBI Taxonomy" id="1653850"/>
    <lineage>
        <taxon>Bacteria</taxon>
        <taxon>Pseudomonadati</taxon>
        <taxon>Planctomycetota</taxon>
        <taxon>Planctomycetia</taxon>
        <taxon>Planctomycetales</taxon>
        <taxon>Planctomycetaceae</taxon>
        <taxon>Planctomyces</taxon>
    </lineage>
</organism>
<dbReference type="Pfam" id="PF01882">
    <property type="entry name" value="DUF58"/>
    <property type="match status" value="1"/>
</dbReference>
<evidence type="ECO:0000259" key="1">
    <source>
        <dbReference type="Pfam" id="PF01882"/>
    </source>
</evidence>
<dbReference type="InterPro" id="IPR036465">
    <property type="entry name" value="vWFA_dom_sf"/>
</dbReference>
<gene>
    <name evidence="2" type="ORF">E3A20_30340</name>
</gene>
<evidence type="ECO:0000313" key="2">
    <source>
        <dbReference type="EMBL" id="TWW07836.1"/>
    </source>
</evidence>
<dbReference type="EMBL" id="SRHE01000989">
    <property type="protein sequence ID" value="TWW07836.1"/>
    <property type="molecule type" value="Genomic_DNA"/>
</dbReference>
<dbReference type="SUPFAM" id="SSF53300">
    <property type="entry name" value="vWA-like"/>
    <property type="match status" value="1"/>
</dbReference>
<feature type="non-terminal residue" evidence="2">
    <location>
        <position position="253"/>
    </location>
</feature>
<proteinExistence type="predicted"/>
<dbReference type="PANTHER" id="PTHR33608:SF6">
    <property type="entry name" value="BLL2464 PROTEIN"/>
    <property type="match status" value="1"/>
</dbReference>
<dbReference type="PANTHER" id="PTHR33608">
    <property type="entry name" value="BLL2464 PROTEIN"/>
    <property type="match status" value="1"/>
</dbReference>
<sequence>MLSPEVLKQIRGLELKAGHLVTEAMAGNYVSAFKGRGMEFDEVREYVPGDDIRSIDWNVTARMRQPFVKVLKEEREQTLMLMVDVSPSQMFGTTGRKKQEMAAEMAAVLAFLAIRNNDKVGLVVFSDHVEEFIPPKKGRGHVFRIISTVLTHQGSGKTTDINQALQYTMQMLNRKSLLFVISDFWAKGFEQQLKMAGRRHDVVCVRTLDPIEAELPRVGFLALRDLETGEEVIVDSSDREVGRRFMELVRKRD</sequence>
<accession>A0A5C6LZA5</accession>
<dbReference type="Proteomes" id="UP000321083">
    <property type="component" value="Unassembled WGS sequence"/>
</dbReference>
<protein>
    <submittedName>
        <fullName evidence="2">DUF58 domain-containing protein</fullName>
    </submittedName>
</protein>
<feature type="domain" description="DUF58" evidence="1">
    <location>
        <begin position="42"/>
        <end position="251"/>
    </location>
</feature>
<dbReference type="AlphaFoldDB" id="A0A5C6LZA5"/>
<keyword evidence="3" id="KW-1185">Reference proteome</keyword>